<reference evidence="4 5" key="1">
    <citation type="submission" date="2020-04" db="EMBL/GenBank/DDBJ databases">
        <title>Perkinsus olseni comparative genomics.</title>
        <authorList>
            <person name="Bogema D.R."/>
        </authorList>
    </citation>
    <scope>NUCLEOTIDE SEQUENCE [LARGE SCALE GENOMIC DNA]</scope>
    <source>
        <strain evidence="2">ATCC PRA-205</strain>
        <strain evidence="3 4">ATCC PRA-207</strain>
    </source>
</reference>
<keyword evidence="4" id="KW-1185">Reference proteome</keyword>
<dbReference type="Proteomes" id="UP000574390">
    <property type="component" value="Unassembled WGS sequence"/>
</dbReference>
<evidence type="ECO:0000313" key="2">
    <source>
        <dbReference type="EMBL" id="KAF4725924.1"/>
    </source>
</evidence>
<dbReference type="EMBL" id="JABANO010006181">
    <property type="protein sequence ID" value="KAF4752246.1"/>
    <property type="molecule type" value="Genomic_DNA"/>
</dbReference>
<evidence type="ECO:0000256" key="1">
    <source>
        <dbReference type="SAM" id="MobiDB-lite"/>
    </source>
</evidence>
<dbReference type="EMBL" id="JABANM010018541">
    <property type="protein sequence ID" value="KAF4725924.1"/>
    <property type="molecule type" value="Genomic_DNA"/>
</dbReference>
<sequence length="114" mass="12479">CPPEVAAAGPSLPVENSTDGQRTEKPHSIVTNPGAKRNYKPTTVKDEVVVVDDIQGRSMAYSFPLVSCDGPLIKILETADEPLRYPVRGFTDQSFDYEKAVLSRYLLVSPRSPS</sequence>
<evidence type="ECO:0000313" key="5">
    <source>
        <dbReference type="Proteomes" id="UP000574390"/>
    </source>
</evidence>
<name>A0A7J6RYY6_PEROL</name>
<evidence type="ECO:0000313" key="4">
    <source>
        <dbReference type="Proteomes" id="UP000553632"/>
    </source>
</evidence>
<accession>A0A7J6RYY6</accession>
<dbReference type="AlphaFoldDB" id="A0A7J6RYY6"/>
<gene>
    <name evidence="2" type="ORF">FOZ62_022186</name>
    <name evidence="3" type="ORF">FOZ63_024470</name>
</gene>
<comment type="caution">
    <text evidence="2">The sequence shown here is derived from an EMBL/GenBank/DDBJ whole genome shotgun (WGS) entry which is preliminary data.</text>
</comment>
<feature type="non-terminal residue" evidence="2">
    <location>
        <position position="1"/>
    </location>
</feature>
<organism evidence="2 5">
    <name type="scientific">Perkinsus olseni</name>
    <name type="common">Perkinsus atlanticus</name>
    <dbReference type="NCBI Taxonomy" id="32597"/>
    <lineage>
        <taxon>Eukaryota</taxon>
        <taxon>Sar</taxon>
        <taxon>Alveolata</taxon>
        <taxon>Perkinsozoa</taxon>
        <taxon>Perkinsea</taxon>
        <taxon>Perkinsida</taxon>
        <taxon>Perkinsidae</taxon>
        <taxon>Perkinsus</taxon>
    </lineage>
</organism>
<protein>
    <submittedName>
        <fullName evidence="2">Uncharacterized protein</fullName>
    </submittedName>
</protein>
<proteinExistence type="predicted"/>
<dbReference type="Proteomes" id="UP000553632">
    <property type="component" value="Unassembled WGS sequence"/>
</dbReference>
<feature type="region of interest" description="Disordered" evidence="1">
    <location>
        <begin position="1"/>
        <end position="38"/>
    </location>
</feature>
<evidence type="ECO:0000313" key="3">
    <source>
        <dbReference type="EMBL" id="KAF4752246.1"/>
    </source>
</evidence>